<proteinExistence type="predicted"/>
<dbReference type="OrthoDB" id="5229512at2759"/>
<keyword evidence="1" id="KW-0175">Coiled coil</keyword>
<evidence type="ECO:0000256" key="1">
    <source>
        <dbReference type="SAM" id="Coils"/>
    </source>
</evidence>
<evidence type="ECO:0000313" key="2">
    <source>
        <dbReference type="EMBL" id="KAJ4335586.1"/>
    </source>
</evidence>
<feature type="coiled-coil region" evidence="1">
    <location>
        <begin position="395"/>
        <end position="425"/>
    </location>
</feature>
<protein>
    <submittedName>
        <fullName evidence="2">Uncharacterized protein</fullName>
    </submittedName>
</protein>
<dbReference type="EMBL" id="JAPEUV010000059">
    <property type="protein sequence ID" value="KAJ4335586.1"/>
    <property type="molecule type" value="Genomic_DNA"/>
</dbReference>
<dbReference type="Proteomes" id="UP001140562">
    <property type="component" value="Unassembled WGS sequence"/>
</dbReference>
<accession>A0A9W8WXV8</accession>
<dbReference type="PANTHER" id="PTHR42085:SF2">
    <property type="entry name" value="F-BOX DOMAIN-CONTAINING PROTEIN"/>
    <property type="match status" value="1"/>
</dbReference>
<gene>
    <name evidence="2" type="ORF">N0V87_005980</name>
</gene>
<comment type="caution">
    <text evidence="2">The sequence shown here is derived from an EMBL/GenBank/DDBJ whole genome shotgun (WGS) entry which is preliminary data.</text>
</comment>
<dbReference type="AlphaFoldDB" id="A0A9W8WXV8"/>
<organism evidence="2 3">
    <name type="scientific">Didymella glomerata</name>
    <dbReference type="NCBI Taxonomy" id="749621"/>
    <lineage>
        <taxon>Eukaryota</taxon>
        <taxon>Fungi</taxon>
        <taxon>Dikarya</taxon>
        <taxon>Ascomycota</taxon>
        <taxon>Pezizomycotina</taxon>
        <taxon>Dothideomycetes</taxon>
        <taxon>Pleosporomycetidae</taxon>
        <taxon>Pleosporales</taxon>
        <taxon>Pleosporineae</taxon>
        <taxon>Didymellaceae</taxon>
        <taxon>Didymella</taxon>
    </lineage>
</organism>
<sequence>MSSLSMQPFRFLDLPGEIRNNIYDLLLCSWEDGFEQDGRGGVAKRCAEYDATALLRTNKQIHEEAFDYMMKRNQFVRVTCRGFDVHTLFLGDEVIPIVSRGHRAKQFEGYMMHLTLSKPALSSERPNFSEHELMMLRSDLPVLCRELDIESTMTGIYSTANEHLSICATVSFNPAHAEMFTPAIQQHLLEPIATNLRGVTNLSISGPVSTQIAEEVKSEVAQPRWTDPKATLESIHTGMDVGKRQWQNNEYYTAAESWDYAMRTLERMRHSSSWLSLKKSGGEDFVNATADLYFTLNLLRAAFLQVDMAGEHAFIRRLVERNGARSLAHLRKCETASALFAQHAGGTWAPSNEQVSKMLYRQARCLRLLKASDNVVRAVTLIEQAAALAPNDIAIRDEKDAIGNWQAEVEDAQRLRREVENAEQVEALKRASWWTSIRSVVSELAS</sequence>
<reference evidence="2" key="1">
    <citation type="submission" date="2022-10" db="EMBL/GenBank/DDBJ databases">
        <title>Tapping the CABI collections for fungal endophytes: first genome assemblies for Collariella, Neodidymelliopsis, Ascochyta clinopodiicola, Didymella pomorum, Didymosphaeria variabile, Neocosmospora piperis and Neocucurbitaria cava.</title>
        <authorList>
            <person name="Hill R."/>
        </authorList>
    </citation>
    <scope>NUCLEOTIDE SEQUENCE</scope>
    <source>
        <strain evidence="2">IMI 360193</strain>
    </source>
</reference>
<keyword evidence="3" id="KW-1185">Reference proteome</keyword>
<dbReference type="InterPro" id="IPR038883">
    <property type="entry name" value="AN11006-like"/>
</dbReference>
<name>A0A9W8WXV8_9PLEO</name>
<evidence type="ECO:0000313" key="3">
    <source>
        <dbReference type="Proteomes" id="UP001140562"/>
    </source>
</evidence>
<dbReference type="PANTHER" id="PTHR42085">
    <property type="entry name" value="F-BOX DOMAIN-CONTAINING PROTEIN"/>
    <property type="match status" value="1"/>
</dbReference>